<feature type="transmembrane region" description="Helical" evidence="8">
    <location>
        <begin position="82"/>
        <end position="101"/>
    </location>
</feature>
<evidence type="ECO:0000256" key="1">
    <source>
        <dbReference type="ARBA" id="ARBA00004141"/>
    </source>
</evidence>
<evidence type="ECO:0000256" key="3">
    <source>
        <dbReference type="ARBA" id="ARBA00022692"/>
    </source>
</evidence>
<feature type="transmembrane region" description="Helical" evidence="8">
    <location>
        <begin position="250"/>
        <end position="271"/>
    </location>
</feature>
<keyword evidence="4 8" id="KW-1133">Transmembrane helix</keyword>
<dbReference type="AlphaFoldDB" id="A0AAD9K4W8"/>
<dbReference type="GO" id="GO:0005412">
    <property type="term" value="F:D-glucose:sodium symporter activity"/>
    <property type="evidence" value="ECO:0007669"/>
    <property type="project" value="TreeGrafter"/>
</dbReference>
<feature type="transmembrane region" description="Helical" evidence="8">
    <location>
        <begin position="463"/>
        <end position="485"/>
    </location>
</feature>
<gene>
    <name evidence="9" type="ORF">LSH36_57g08042</name>
</gene>
<keyword evidence="5 8" id="KW-0472">Membrane</keyword>
<dbReference type="PANTHER" id="PTHR11819">
    <property type="entry name" value="SOLUTE CARRIER FAMILY 5"/>
    <property type="match status" value="1"/>
</dbReference>
<comment type="similarity">
    <text evidence="2 6">Belongs to the sodium:solute symporter (SSF) (TC 2.A.21) family.</text>
</comment>
<evidence type="ECO:0008006" key="11">
    <source>
        <dbReference type="Google" id="ProtNLM"/>
    </source>
</evidence>
<dbReference type="Gene3D" id="1.20.1730.10">
    <property type="entry name" value="Sodium/glucose cotransporter"/>
    <property type="match status" value="2"/>
</dbReference>
<feature type="transmembrane region" description="Helical" evidence="8">
    <location>
        <begin position="387"/>
        <end position="412"/>
    </location>
</feature>
<protein>
    <recommendedName>
        <fullName evidence="11">Sodium/glucose cotransporter 4</fullName>
    </recommendedName>
</protein>
<accession>A0AAD9K4W8</accession>
<evidence type="ECO:0000256" key="2">
    <source>
        <dbReference type="ARBA" id="ARBA00006434"/>
    </source>
</evidence>
<evidence type="ECO:0000313" key="9">
    <source>
        <dbReference type="EMBL" id="KAK2164959.1"/>
    </source>
</evidence>
<name>A0AAD9K4W8_9ANNE</name>
<feature type="transmembrane region" description="Helical" evidence="8">
    <location>
        <begin position="49"/>
        <end position="75"/>
    </location>
</feature>
<feature type="transmembrane region" description="Helical" evidence="8">
    <location>
        <begin position="318"/>
        <end position="347"/>
    </location>
</feature>
<dbReference type="InterPro" id="IPR001734">
    <property type="entry name" value="Na/solute_symporter"/>
</dbReference>
<feature type="transmembrane region" description="Helical" evidence="8">
    <location>
        <begin position="419"/>
        <end position="437"/>
    </location>
</feature>
<dbReference type="Pfam" id="PF00474">
    <property type="entry name" value="SSF"/>
    <property type="match status" value="2"/>
</dbReference>
<sequence length="622" mass="69447">MPEYLRKRFGGQRIRVYLAVLALLLSIFTKVSANMYAGGLFIEQSLKLNVYVSVIIILAIAALFTVAGGLTAVIWTDFIQTVIMVIGAFYLMIASFAHPTIRGLENAFYLFMESVPDTYNATEGINYTYATCGKPPDTSLHLVRPYNDHALPWPGVFFGLTISSIWYWCSDQIRYMTAVPNIPYNATEELKKCAQPSEKAFHLLRGLDDPLPWPGMTFGILIVATWYWCSDQVIVQRTLAAKNWSHAKGGCIVAGWLKILPMWLIVLPGMISRILWTDEVACSDPDKCMEICGSKAGCTNIAYPLLVLNLLPTGARGLMVAVMLSAITSSLTSIFNSSSTIFTVDIWCRFRKNAGEVELMIVGRLFVIVMVVVGIAWIPIIKSFAELFHYVQSVTSYLAPPICAVYCLAVMWKRTNEQGAFWGLMVGLVVGLTRFIWENVYKKVGCGHESESNMPPIIADVHYLHFGIILCAITAITTVIISLATRAIPDECLVRLTYCDRHNKDERLDISIAEEEIRETQKTGTKDGETNPAYAGSQGDIADSTGVNIDEDEGEKTPWYKVACQWICGIEKHPEIEMTTEEKHALEQKQTSLEEIGYQRKICNVMAVILMTIAVFLWGFFA</sequence>
<dbReference type="PROSITE" id="PS00457">
    <property type="entry name" value="NA_SOLUT_SYMP_2"/>
    <property type="match status" value="1"/>
</dbReference>
<keyword evidence="10" id="KW-1185">Reference proteome</keyword>
<dbReference type="Proteomes" id="UP001208570">
    <property type="component" value="Unassembled WGS sequence"/>
</dbReference>
<proteinExistence type="inferred from homology"/>
<keyword evidence="3 8" id="KW-0812">Transmembrane</keyword>
<evidence type="ECO:0000313" key="10">
    <source>
        <dbReference type="Proteomes" id="UP001208570"/>
    </source>
</evidence>
<dbReference type="EMBL" id="JAODUP010000057">
    <property type="protein sequence ID" value="KAK2164959.1"/>
    <property type="molecule type" value="Genomic_DNA"/>
</dbReference>
<feature type="region of interest" description="Disordered" evidence="7">
    <location>
        <begin position="519"/>
        <end position="541"/>
    </location>
</feature>
<feature type="transmembrane region" description="Helical" evidence="8">
    <location>
        <begin position="359"/>
        <end position="381"/>
    </location>
</feature>
<dbReference type="PROSITE" id="PS50283">
    <property type="entry name" value="NA_SOLUT_SYMP_3"/>
    <property type="match status" value="1"/>
</dbReference>
<evidence type="ECO:0000256" key="5">
    <source>
        <dbReference type="ARBA" id="ARBA00023136"/>
    </source>
</evidence>
<evidence type="ECO:0000256" key="4">
    <source>
        <dbReference type="ARBA" id="ARBA00022989"/>
    </source>
</evidence>
<feature type="transmembrane region" description="Helical" evidence="8">
    <location>
        <begin position="602"/>
        <end position="621"/>
    </location>
</feature>
<evidence type="ECO:0000256" key="8">
    <source>
        <dbReference type="SAM" id="Phobius"/>
    </source>
</evidence>
<evidence type="ECO:0000256" key="7">
    <source>
        <dbReference type="SAM" id="MobiDB-lite"/>
    </source>
</evidence>
<dbReference type="InterPro" id="IPR038377">
    <property type="entry name" value="Na/Glc_symporter_sf"/>
</dbReference>
<dbReference type="NCBIfam" id="TIGR00813">
    <property type="entry name" value="sss"/>
    <property type="match status" value="1"/>
</dbReference>
<evidence type="ECO:0000256" key="6">
    <source>
        <dbReference type="RuleBase" id="RU362091"/>
    </source>
</evidence>
<comment type="caution">
    <text evidence="9">The sequence shown here is derived from an EMBL/GenBank/DDBJ whole genome shotgun (WGS) entry which is preliminary data.</text>
</comment>
<reference evidence="9" key="1">
    <citation type="journal article" date="2023" name="Mol. Biol. Evol.">
        <title>Third-Generation Sequencing Reveals the Adaptive Role of the Epigenome in Three Deep-Sea Polychaetes.</title>
        <authorList>
            <person name="Perez M."/>
            <person name="Aroh O."/>
            <person name="Sun Y."/>
            <person name="Lan Y."/>
            <person name="Juniper S.K."/>
            <person name="Young C.R."/>
            <person name="Angers B."/>
            <person name="Qian P.Y."/>
        </authorList>
    </citation>
    <scope>NUCLEOTIDE SEQUENCE</scope>
    <source>
        <strain evidence="9">P08H-3</strain>
    </source>
</reference>
<dbReference type="PANTHER" id="PTHR11819:SF195">
    <property type="entry name" value="SODIUM_GLUCOSE COTRANSPORTER 4"/>
    <property type="match status" value="1"/>
</dbReference>
<dbReference type="InterPro" id="IPR018212">
    <property type="entry name" value="Na/solute_symporter_CS"/>
</dbReference>
<dbReference type="GO" id="GO:0005886">
    <property type="term" value="C:plasma membrane"/>
    <property type="evidence" value="ECO:0007669"/>
    <property type="project" value="TreeGrafter"/>
</dbReference>
<organism evidence="9 10">
    <name type="scientific">Paralvinella palmiformis</name>
    <dbReference type="NCBI Taxonomy" id="53620"/>
    <lineage>
        <taxon>Eukaryota</taxon>
        <taxon>Metazoa</taxon>
        <taxon>Spiralia</taxon>
        <taxon>Lophotrochozoa</taxon>
        <taxon>Annelida</taxon>
        <taxon>Polychaeta</taxon>
        <taxon>Sedentaria</taxon>
        <taxon>Canalipalpata</taxon>
        <taxon>Terebellida</taxon>
        <taxon>Terebelliformia</taxon>
        <taxon>Alvinellidae</taxon>
        <taxon>Paralvinella</taxon>
    </lineage>
</organism>
<comment type="subcellular location">
    <subcellularLocation>
        <location evidence="1">Membrane</location>
        <topology evidence="1">Multi-pass membrane protein</topology>
    </subcellularLocation>
</comment>
<feature type="compositionally biased region" description="Basic and acidic residues" evidence="7">
    <location>
        <begin position="519"/>
        <end position="529"/>
    </location>
</feature>